<protein>
    <submittedName>
        <fullName evidence="2">Uncharacterized protein</fullName>
    </submittedName>
</protein>
<keyword evidence="3" id="KW-1185">Reference proteome</keyword>
<dbReference type="OrthoDB" id="387396at2157"/>
<evidence type="ECO:0000313" key="2">
    <source>
        <dbReference type="EMBL" id="BBE42135.1"/>
    </source>
</evidence>
<organism evidence="2 3">
    <name type="scientific">Conexivisphaera calida</name>
    <dbReference type="NCBI Taxonomy" id="1874277"/>
    <lineage>
        <taxon>Archaea</taxon>
        <taxon>Nitrososphaerota</taxon>
        <taxon>Conexivisphaeria</taxon>
        <taxon>Conexivisphaerales</taxon>
        <taxon>Conexivisphaeraceae</taxon>
        <taxon>Conexivisphaera</taxon>
    </lineage>
</organism>
<dbReference type="RefSeq" id="WP_174448398.1">
    <property type="nucleotide sequence ID" value="NZ_AP018732.1"/>
</dbReference>
<dbReference type="AlphaFoldDB" id="A0A4P2VM08"/>
<keyword evidence="1" id="KW-0812">Transmembrane</keyword>
<gene>
    <name evidence="2" type="ORF">NAS2_0746</name>
</gene>
<reference evidence="2 3" key="1">
    <citation type="journal article" date="2019" name="ISME J.">
        <title>Isolation and characterization of a thermophilic sulfur- and iron-reducing thaumarchaeote from a terrestrial acidic hot spring.</title>
        <authorList>
            <person name="Kato S."/>
            <person name="Itoh T."/>
            <person name="Yuki M."/>
            <person name="Nagamori M."/>
            <person name="Ohnishi M."/>
            <person name="Uematsu K."/>
            <person name="Suzuki K."/>
            <person name="Takashina T."/>
            <person name="Ohkuma M."/>
        </authorList>
    </citation>
    <scope>NUCLEOTIDE SEQUENCE [LARGE SCALE GENOMIC DNA]</scope>
    <source>
        <strain evidence="2 3">NAS-02</strain>
    </source>
</reference>
<feature type="transmembrane region" description="Helical" evidence="1">
    <location>
        <begin position="304"/>
        <end position="322"/>
    </location>
</feature>
<keyword evidence="1" id="KW-0472">Membrane</keyword>
<sequence>MTGKGVHGRTSAAVILALMSAIMALSPVAANAATVTVTAYPAQNVSNIVINDSVYVIFTYPAGSHISSELNGSNYSLVLSAINIPRDSGAFMKFQSALQGGQGDDQDQDQGYNSSITLLNMSVTESKSLVANSTTMIMSRSTLISAWVSGIFNRTGTGKIVGNFAWKSFRMGDRLDVDFDGEAEDVNFIGSSFFAPIGGKFMPMYMLMAAPLGQISQIPTINFSAFNEPLSQWTRTYNPSTGITTFTKSASSQTLYNASLTVNGRTYSIRVVSDPSYTINVEGYAVASGNTIIVTSPPPNYTEYAVAAVVVVVAVAGALIYLRRK</sequence>
<keyword evidence="1" id="KW-1133">Transmembrane helix</keyword>
<evidence type="ECO:0000313" key="3">
    <source>
        <dbReference type="Proteomes" id="UP000509448"/>
    </source>
</evidence>
<name>A0A4P2VM08_9ARCH</name>
<proteinExistence type="predicted"/>
<dbReference type="EMBL" id="AP018732">
    <property type="protein sequence ID" value="BBE42135.1"/>
    <property type="molecule type" value="Genomic_DNA"/>
</dbReference>
<evidence type="ECO:0000256" key="1">
    <source>
        <dbReference type="SAM" id="Phobius"/>
    </source>
</evidence>
<dbReference type="GeneID" id="55584559"/>
<accession>A0A4P2VM08</accession>
<dbReference type="KEGG" id="ccai:NAS2_0746"/>
<dbReference type="Proteomes" id="UP000509448">
    <property type="component" value="Chromosome"/>
</dbReference>